<organism evidence="2 3">
    <name type="scientific">Blomia tropicalis</name>
    <name type="common">Mite</name>
    <dbReference type="NCBI Taxonomy" id="40697"/>
    <lineage>
        <taxon>Eukaryota</taxon>
        <taxon>Metazoa</taxon>
        <taxon>Ecdysozoa</taxon>
        <taxon>Arthropoda</taxon>
        <taxon>Chelicerata</taxon>
        <taxon>Arachnida</taxon>
        <taxon>Acari</taxon>
        <taxon>Acariformes</taxon>
        <taxon>Sarcoptiformes</taxon>
        <taxon>Astigmata</taxon>
        <taxon>Glycyphagoidea</taxon>
        <taxon>Echimyopodidae</taxon>
        <taxon>Blomia</taxon>
    </lineage>
</organism>
<dbReference type="AlphaFoldDB" id="A0A9Q0M8A1"/>
<evidence type="ECO:0000256" key="1">
    <source>
        <dbReference type="SAM" id="Phobius"/>
    </source>
</evidence>
<sequence>MLFLRLRLQHLKNEIIRGWYQVPYLYFTLGLVGVSAIGVVYKFKTLDDEKTYYTRHKNRYIVIRPDDVRLQKYPRKYITDVDLLPKN</sequence>
<keyword evidence="1" id="KW-0472">Membrane</keyword>
<keyword evidence="1" id="KW-0812">Transmembrane</keyword>
<dbReference type="OMA" id="NEIIRGW"/>
<keyword evidence="1" id="KW-1133">Transmembrane helix</keyword>
<evidence type="ECO:0000313" key="2">
    <source>
        <dbReference type="EMBL" id="KAJ6219482.1"/>
    </source>
</evidence>
<dbReference type="Proteomes" id="UP001142055">
    <property type="component" value="Chromosome 2"/>
</dbReference>
<dbReference type="OrthoDB" id="6600151at2759"/>
<feature type="transmembrane region" description="Helical" evidence="1">
    <location>
        <begin position="20"/>
        <end position="41"/>
    </location>
</feature>
<keyword evidence="3" id="KW-1185">Reference proteome</keyword>
<proteinExistence type="predicted"/>
<protein>
    <submittedName>
        <fullName evidence="2">Uncharacterized protein</fullName>
    </submittedName>
</protein>
<dbReference type="EMBL" id="JAPWDV010000002">
    <property type="protein sequence ID" value="KAJ6219482.1"/>
    <property type="molecule type" value="Genomic_DNA"/>
</dbReference>
<evidence type="ECO:0000313" key="3">
    <source>
        <dbReference type="Proteomes" id="UP001142055"/>
    </source>
</evidence>
<gene>
    <name evidence="2" type="ORF">RDWZM_005294</name>
</gene>
<comment type="caution">
    <text evidence="2">The sequence shown here is derived from an EMBL/GenBank/DDBJ whole genome shotgun (WGS) entry which is preliminary data.</text>
</comment>
<accession>A0A9Q0M8A1</accession>
<name>A0A9Q0M8A1_BLOTA</name>
<reference evidence="2" key="1">
    <citation type="submission" date="2022-12" db="EMBL/GenBank/DDBJ databases">
        <title>Genome assemblies of Blomia tropicalis.</title>
        <authorList>
            <person name="Cui Y."/>
        </authorList>
    </citation>
    <scope>NUCLEOTIDE SEQUENCE</scope>
    <source>
        <tissue evidence="2">Adult mites</tissue>
    </source>
</reference>